<evidence type="ECO:0000313" key="11">
    <source>
        <dbReference type="Proteomes" id="UP000250780"/>
    </source>
</evidence>
<evidence type="ECO:0000256" key="7">
    <source>
        <dbReference type="ARBA" id="ARBA00023004"/>
    </source>
</evidence>
<keyword evidence="5" id="KW-0249">Electron transport</keyword>
<evidence type="ECO:0000256" key="8">
    <source>
        <dbReference type="ARBA" id="ARBA00023014"/>
    </source>
</evidence>
<evidence type="ECO:0000256" key="9">
    <source>
        <dbReference type="ARBA" id="ARBA00049220"/>
    </source>
</evidence>
<dbReference type="PANTHER" id="PTHR43551">
    <property type="entry name" value="FUMARATE REDUCTASE IRON-SULFUR SUBUNIT"/>
    <property type="match status" value="1"/>
</dbReference>
<keyword evidence="6" id="KW-0560">Oxidoreductase</keyword>
<dbReference type="GO" id="GO:0008177">
    <property type="term" value="F:succinate dehydrogenase (quinone) activity"/>
    <property type="evidence" value="ECO:0007669"/>
    <property type="project" value="UniProtKB-EC"/>
</dbReference>
<protein>
    <submittedName>
        <fullName evidence="10">Fumarate reductase iron-sulfur subunit</fullName>
    </submittedName>
</protein>
<name>A0A2X1N1D7_ECOLX</name>
<reference evidence="10 11" key="1">
    <citation type="submission" date="2018-06" db="EMBL/GenBank/DDBJ databases">
        <authorList>
            <consortium name="Pathogen Informatics"/>
            <person name="Doyle S."/>
        </authorList>
    </citation>
    <scope>NUCLEOTIDE SEQUENCE [LARGE SCALE GENOMIC DNA]</scope>
    <source>
        <strain evidence="10 11">NCTC9073</strain>
    </source>
</reference>
<keyword evidence="7" id="KW-0408">Iron</keyword>
<dbReference type="Proteomes" id="UP000250780">
    <property type="component" value="Unassembled WGS sequence"/>
</dbReference>
<dbReference type="AlphaFoldDB" id="A0A2X1N1D7"/>
<organism evidence="10 11">
    <name type="scientific">Escherichia coli</name>
    <dbReference type="NCBI Taxonomy" id="562"/>
    <lineage>
        <taxon>Bacteria</taxon>
        <taxon>Pseudomonadati</taxon>
        <taxon>Pseudomonadota</taxon>
        <taxon>Gammaproteobacteria</taxon>
        <taxon>Enterobacterales</taxon>
        <taxon>Enterobacteriaceae</taxon>
        <taxon>Escherichia</taxon>
    </lineage>
</organism>
<dbReference type="EMBL" id="UASD01000008">
    <property type="protein sequence ID" value="SPX12596.1"/>
    <property type="molecule type" value="Genomic_DNA"/>
</dbReference>
<comment type="cofactor">
    <cofactor evidence="1">
        <name>[4Fe-4S] cluster</name>
        <dbReference type="ChEBI" id="CHEBI:49883"/>
    </cofactor>
</comment>
<dbReference type="GO" id="GO:0009061">
    <property type="term" value="P:anaerobic respiration"/>
    <property type="evidence" value="ECO:0007669"/>
    <property type="project" value="TreeGrafter"/>
</dbReference>
<evidence type="ECO:0000256" key="1">
    <source>
        <dbReference type="ARBA" id="ARBA00001966"/>
    </source>
</evidence>
<keyword evidence="3" id="KW-0004">4Fe-4S</keyword>
<evidence type="ECO:0000256" key="4">
    <source>
        <dbReference type="ARBA" id="ARBA00022723"/>
    </source>
</evidence>
<sequence length="52" mass="5654">MAQLNSQNGVWSCTFVGYCSEVCPKHVDPAAAIQQGKVESSKDFLIATLKPR</sequence>
<dbReference type="SUPFAM" id="SSF46548">
    <property type="entry name" value="alpha-helical ferredoxin"/>
    <property type="match status" value="1"/>
</dbReference>
<gene>
    <name evidence="10" type="primary">frdB</name>
    <name evidence="10" type="ORF">NCTC9073_03970</name>
</gene>
<keyword evidence="8" id="KW-0411">Iron-sulfur</keyword>
<dbReference type="InterPro" id="IPR009051">
    <property type="entry name" value="Helical_ferredxn"/>
</dbReference>
<dbReference type="PANTHER" id="PTHR43551:SF2">
    <property type="entry name" value="FUMARATE REDUCTASE IRON-SULFUR SUBUNIT"/>
    <property type="match status" value="1"/>
</dbReference>
<evidence type="ECO:0000313" key="10">
    <source>
        <dbReference type="EMBL" id="SPX12596.1"/>
    </source>
</evidence>
<evidence type="ECO:0000256" key="3">
    <source>
        <dbReference type="ARBA" id="ARBA00022485"/>
    </source>
</evidence>
<dbReference type="Gene3D" id="1.10.1060.10">
    <property type="entry name" value="Alpha-helical ferredoxin"/>
    <property type="match status" value="1"/>
</dbReference>
<evidence type="ECO:0000256" key="5">
    <source>
        <dbReference type="ARBA" id="ARBA00022982"/>
    </source>
</evidence>
<keyword evidence="2" id="KW-0813">Transport</keyword>
<evidence type="ECO:0000256" key="2">
    <source>
        <dbReference type="ARBA" id="ARBA00022448"/>
    </source>
</evidence>
<accession>A0A2X1N1D7</accession>
<proteinExistence type="predicted"/>
<dbReference type="GO" id="GO:0051539">
    <property type="term" value="F:4 iron, 4 sulfur cluster binding"/>
    <property type="evidence" value="ECO:0007669"/>
    <property type="project" value="UniProtKB-KW"/>
</dbReference>
<dbReference type="RefSeq" id="WP_425354457.1">
    <property type="nucleotide sequence ID" value="NZ_CP150990.1"/>
</dbReference>
<evidence type="ECO:0000256" key="6">
    <source>
        <dbReference type="ARBA" id="ARBA00023002"/>
    </source>
</evidence>
<dbReference type="GO" id="GO:0046872">
    <property type="term" value="F:metal ion binding"/>
    <property type="evidence" value="ECO:0007669"/>
    <property type="project" value="UniProtKB-KW"/>
</dbReference>
<keyword evidence="4" id="KW-0479">Metal-binding</keyword>
<comment type="catalytic activity">
    <reaction evidence="9">
        <text>a quinone + succinate = fumarate + a quinol</text>
        <dbReference type="Rhea" id="RHEA:40523"/>
        <dbReference type="ChEBI" id="CHEBI:24646"/>
        <dbReference type="ChEBI" id="CHEBI:29806"/>
        <dbReference type="ChEBI" id="CHEBI:30031"/>
        <dbReference type="ChEBI" id="CHEBI:132124"/>
        <dbReference type="EC" id="1.3.5.1"/>
    </reaction>
</comment>